<protein>
    <submittedName>
        <fullName evidence="2">Uncharacterized protein</fullName>
    </submittedName>
</protein>
<name>A0ABR3QR36_9PLEO</name>
<comment type="caution">
    <text evidence="2">The sequence shown here is derived from an EMBL/GenBank/DDBJ whole genome shotgun (WGS) entry which is preliminary data.</text>
</comment>
<evidence type="ECO:0000313" key="2">
    <source>
        <dbReference type="EMBL" id="KAL1594610.1"/>
    </source>
</evidence>
<dbReference type="EMBL" id="JAKJXO020000017">
    <property type="protein sequence ID" value="KAL1594610.1"/>
    <property type="molecule type" value="Genomic_DNA"/>
</dbReference>
<dbReference type="PANTHER" id="PTHR38790">
    <property type="entry name" value="2EXR DOMAIN-CONTAINING PROTEIN-RELATED"/>
    <property type="match status" value="1"/>
</dbReference>
<feature type="compositionally biased region" description="Basic and acidic residues" evidence="1">
    <location>
        <begin position="12"/>
        <end position="27"/>
    </location>
</feature>
<accession>A0ABR3QR36</accession>
<dbReference type="Proteomes" id="UP001521785">
    <property type="component" value="Unassembled WGS sequence"/>
</dbReference>
<evidence type="ECO:0000256" key="1">
    <source>
        <dbReference type="SAM" id="MobiDB-lite"/>
    </source>
</evidence>
<reference evidence="2 3" key="1">
    <citation type="submission" date="2024-02" db="EMBL/GenBank/DDBJ databases">
        <title>De novo assembly and annotation of 12 fungi associated with fruit tree decline syndrome in Ontario, Canada.</title>
        <authorList>
            <person name="Sulman M."/>
            <person name="Ellouze W."/>
            <person name="Ilyukhin E."/>
        </authorList>
    </citation>
    <scope>NUCLEOTIDE SEQUENCE [LARGE SCALE GENOMIC DNA]</scope>
    <source>
        <strain evidence="2 3">M42-189</strain>
    </source>
</reference>
<sequence>MSDPSSSTNGTTEEHHERHQKGKSDGYKILSERNYVRRRWSHKDQALAEQKDVVLRSIYKTIADLSKKDINVAGHNYWVCPMKSSSPLWEPYSANDGVKRYILTAENRYSVSWFVHVRMSPVSDVSSRLEVRTEHGWIPLTIWLLEHDREEQLKGYMGIEAQKKWWKINGKHFPLMALPAELRALIFQQTLGGNIFPEYLYTRIGINTEWYNLVDPGSNPDTPNPGILLASKQVYKEAREAVWEGTTKHFCDDLELREVLSRPALWPAYNWLTSIQLSLNLEDYFTCFGIEIDPTLQFQPIGGTGELLKSLHSVRKIELYFAPLTLVESNPWKEYCRSNGSRPWFYNTPEYNDMSIHPCMKTVVDYIALGAFPYVKHIPQVNLIGAVKSSIKKKWQQIYNQAYKNKNDDYRVVGFDYGEEVAKLFTCMAYQ</sequence>
<proteinExistence type="predicted"/>
<feature type="compositionally biased region" description="Polar residues" evidence="1">
    <location>
        <begin position="1"/>
        <end position="11"/>
    </location>
</feature>
<feature type="region of interest" description="Disordered" evidence="1">
    <location>
        <begin position="1"/>
        <end position="27"/>
    </location>
</feature>
<keyword evidence="3" id="KW-1185">Reference proteome</keyword>
<dbReference type="PANTHER" id="PTHR38790:SF9">
    <property type="entry name" value="F-BOX DOMAIN-CONTAINING PROTEIN"/>
    <property type="match status" value="1"/>
</dbReference>
<evidence type="ECO:0000313" key="3">
    <source>
        <dbReference type="Proteomes" id="UP001521785"/>
    </source>
</evidence>
<gene>
    <name evidence="2" type="ORF">SLS60_010371</name>
</gene>
<organism evidence="2 3">
    <name type="scientific">Paraconiothyrium brasiliense</name>
    <dbReference type="NCBI Taxonomy" id="300254"/>
    <lineage>
        <taxon>Eukaryota</taxon>
        <taxon>Fungi</taxon>
        <taxon>Dikarya</taxon>
        <taxon>Ascomycota</taxon>
        <taxon>Pezizomycotina</taxon>
        <taxon>Dothideomycetes</taxon>
        <taxon>Pleosporomycetidae</taxon>
        <taxon>Pleosporales</taxon>
        <taxon>Massarineae</taxon>
        <taxon>Didymosphaeriaceae</taxon>
        <taxon>Paraconiothyrium</taxon>
    </lineage>
</organism>